<evidence type="ECO:0000256" key="2">
    <source>
        <dbReference type="ARBA" id="ARBA00022741"/>
    </source>
</evidence>
<dbReference type="OrthoDB" id="1724672at2759"/>
<dbReference type="Proteomes" id="UP001151582">
    <property type="component" value="Unassembled WGS sequence"/>
</dbReference>
<dbReference type="InterPro" id="IPR004007">
    <property type="entry name" value="DhaL_dom"/>
</dbReference>
<keyword evidence="3 9" id="KW-0418">Kinase</keyword>
<evidence type="ECO:0000256" key="6">
    <source>
        <dbReference type="ARBA" id="ARBA00048898"/>
    </source>
</evidence>
<evidence type="ECO:0000256" key="7">
    <source>
        <dbReference type="SAM" id="MobiDB-lite"/>
    </source>
</evidence>
<dbReference type="GO" id="GO:0050354">
    <property type="term" value="F:triokinase activity"/>
    <property type="evidence" value="ECO:0007669"/>
    <property type="project" value="UniProtKB-EC"/>
</dbReference>
<dbReference type="FunFam" id="1.25.40.340:FF:000001">
    <property type="entry name" value="Dihydroxyacetone kinase 1"/>
    <property type="match status" value="1"/>
</dbReference>
<feature type="region of interest" description="Disordered" evidence="7">
    <location>
        <begin position="1"/>
        <end position="34"/>
    </location>
</feature>
<reference evidence="9" key="1">
    <citation type="submission" date="2022-07" db="EMBL/GenBank/DDBJ databases">
        <title>Phylogenomic reconstructions and comparative analyses of Kickxellomycotina fungi.</title>
        <authorList>
            <person name="Reynolds N.K."/>
            <person name="Stajich J.E."/>
            <person name="Barry K."/>
            <person name="Grigoriev I.V."/>
            <person name="Crous P."/>
            <person name="Smith M.E."/>
        </authorList>
    </citation>
    <scope>NUCLEOTIDE SEQUENCE</scope>
    <source>
        <strain evidence="9">RSA 567</strain>
    </source>
</reference>
<dbReference type="InterPro" id="IPR050861">
    <property type="entry name" value="Dihydroxyacetone_Kinase"/>
</dbReference>
<dbReference type="PANTHER" id="PTHR28629:SF4">
    <property type="entry name" value="TRIOKINASE_FMN CYCLASE"/>
    <property type="match status" value="1"/>
</dbReference>
<proteinExistence type="predicted"/>
<evidence type="ECO:0000259" key="8">
    <source>
        <dbReference type="PROSITE" id="PS51480"/>
    </source>
</evidence>
<evidence type="ECO:0000313" key="9">
    <source>
        <dbReference type="EMBL" id="KAJ1974889.1"/>
    </source>
</evidence>
<evidence type="ECO:0000256" key="1">
    <source>
        <dbReference type="ARBA" id="ARBA00022679"/>
    </source>
</evidence>
<keyword evidence="10" id="KW-1185">Reference proteome</keyword>
<protein>
    <submittedName>
        <fullName evidence="9">Dihydroxyacetone kinase Dak1</fullName>
    </submittedName>
</protein>
<keyword evidence="2" id="KW-0547">Nucleotide-binding</keyword>
<evidence type="ECO:0000256" key="5">
    <source>
        <dbReference type="ARBA" id="ARBA00047974"/>
    </source>
</evidence>
<evidence type="ECO:0000313" key="10">
    <source>
        <dbReference type="Proteomes" id="UP001151582"/>
    </source>
</evidence>
<feature type="domain" description="DhaL" evidence="8">
    <location>
        <begin position="44"/>
        <end position="265"/>
    </location>
</feature>
<evidence type="ECO:0000256" key="4">
    <source>
        <dbReference type="ARBA" id="ARBA00022840"/>
    </source>
</evidence>
<dbReference type="GO" id="GO:0005829">
    <property type="term" value="C:cytosol"/>
    <property type="evidence" value="ECO:0007669"/>
    <property type="project" value="TreeGrafter"/>
</dbReference>
<dbReference type="GO" id="GO:0004371">
    <property type="term" value="F:glycerone kinase activity"/>
    <property type="evidence" value="ECO:0007669"/>
    <property type="project" value="UniProtKB-EC"/>
</dbReference>
<dbReference type="GO" id="GO:0019563">
    <property type="term" value="P:glycerol catabolic process"/>
    <property type="evidence" value="ECO:0007669"/>
    <property type="project" value="TreeGrafter"/>
</dbReference>
<dbReference type="SMART" id="SM01120">
    <property type="entry name" value="Dak2"/>
    <property type="match status" value="1"/>
</dbReference>
<dbReference type="SUPFAM" id="SSF101473">
    <property type="entry name" value="DhaL-like"/>
    <property type="match status" value="1"/>
</dbReference>
<dbReference type="PROSITE" id="PS51480">
    <property type="entry name" value="DHAL"/>
    <property type="match status" value="1"/>
</dbReference>
<comment type="catalytic activity">
    <reaction evidence="6">
        <text>dihydroxyacetone + ATP = dihydroxyacetone phosphate + ADP + H(+)</text>
        <dbReference type="Rhea" id="RHEA:15773"/>
        <dbReference type="ChEBI" id="CHEBI:15378"/>
        <dbReference type="ChEBI" id="CHEBI:16016"/>
        <dbReference type="ChEBI" id="CHEBI:30616"/>
        <dbReference type="ChEBI" id="CHEBI:57642"/>
        <dbReference type="ChEBI" id="CHEBI:456216"/>
        <dbReference type="EC" id="2.7.1.29"/>
    </reaction>
</comment>
<name>A0A9W8AZY6_9FUNG</name>
<gene>
    <name evidence="9" type="primary">dak1</name>
    <name evidence="9" type="ORF">H4R34_004544</name>
</gene>
<dbReference type="GO" id="GO:0005524">
    <property type="term" value="F:ATP binding"/>
    <property type="evidence" value="ECO:0007669"/>
    <property type="project" value="UniProtKB-KW"/>
</dbReference>
<evidence type="ECO:0000256" key="3">
    <source>
        <dbReference type="ARBA" id="ARBA00022777"/>
    </source>
</evidence>
<dbReference type="AlphaFoldDB" id="A0A9W8AZY6"/>
<dbReference type="Pfam" id="PF02734">
    <property type="entry name" value="Dak2"/>
    <property type="match status" value="1"/>
</dbReference>
<comment type="caution">
    <text evidence="9">The sequence shown here is derived from an EMBL/GenBank/DDBJ whole genome shotgun (WGS) entry which is preliminary data.</text>
</comment>
<accession>A0A9W8AZY6</accession>
<keyword evidence="4" id="KW-0067">ATP-binding</keyword>
<dbReference type="EMBL" id="JANBQB010000594">
    <property type="protein sequence ID" value="KAJ1974889.1"/>
    <property type="molecule type" value="Genomic_DNA"/>
</dbReference>
<dbReference type="Gene3D" id="1.25.40.340">
    <property type="match status" value="1"/>
</dbReference>
<organism evidence="9 10">
    <name type="scientific">Dimargaris verticillata</name>
    <dbReference type="NCBI Taxonomy" id="2761393"/>
    <lineage>
        <taxon>Eukaryota</taxon>
        <taxon>Fungi</taxon>
        <taxon>Fungi incertae sedis</taxon>
        <taxon>Zoopagomycota</taxon>
        <taxon>Kickxellomycotina</taxon>
        <taxon>Dimargaritomycetes</taxon>
        <taxon>Dimargaritales</taxon>
        <taxon>Dimargaritaceae</taxon>
        <taxon>Dimargaris</taxon>
    </lineage>
</organism>
<comment type="catalytic activity">
    <reaction evidence="5">
        <text>D-glyceraldehyde + ATP = D-glyceraldehyde 3-phosphate + ADP + H(+)</text>
        <dbReference type="Rhea" id="RHEA:13941"/>
        <dbReference type="ChEBI" id="CHEBI:15378"/>
        <dbReference type="ChEBI" id="CHEBI:17378"/>
        <dbReference type="ChEBI" id="CHEBI:30616"/>
        <dbReference type="ChEBI" id="CHEBI:59776"/>
        <dbReference type="ChEBI" id="CHEBI:456216"/>
        <dbReference type="EC" id="2.7.1.28"/>
    </reaction>
</comment>
<dbReference type="PANTHER" id="PTHR28629">
    <property type="entry name" value="TRIOKINASE/FMN CYCLASE"/>
    <property type="match status" value="1"/>
</dbReference>
<dbReference type="InterPro" id="IPR036117">
    <property type="entry name" value="DhaL_dom_sf"/>
</dbReference>
<keyword evidence="1" id="KW-0808">Transferase</keyword>
<sequence>MGDGLDLDALLVPSPQTSADKGNRGRRVSTGNAAVNGPDSYLSHQWKPAIIKACKAVITAEPTITHYDTVWGDADCGLTLKSGANAVLSGFDNQSNNLIPLDPQQPDLTMAAISELVEDSMGGTSGGIYCIMLDALAAQLQSIREEIPNDQGPTLKQWATSLEAALETLEQYTTARVGHRTLMDALTPFIQSLLAAASDDQASPRASLVKAVDAAYQGMEGTKKMVPRRGRATYIGGQDESDTDKYEMPDPGAYGLYTLLKGLLDASKA</sequence>